<dbReference type="InterPro" id="IPR036291">
    <property type="entry name" value="NAD(P)-bd_dom_sf"/>
</dbReference>
<dbReference type="AlphaFoldDB" id="A0A9D2R1N4"/>
<dbReference type="Gene3D" id="3.40.50.720">
    <property type="entry name" value="NAD(P)-binding Rossmann-like Domain"/>
    <property type="match status" value="1"/>
</dbReference>
<dbReference type="InterPro" id="IPR000683">
    <property type="entry name" value="Gfo/Idh/MocA-like_OxRdtase_N"/>
</dbReference>
<dbReference type="SUPFAM" id="SSF55347">
    <property type="entry name" value="Glyceraldehyde-3-phosphate dehydrogenase-like, C-terminal domain"/>
    <property type="match status" value="1"/>
</dbReference>
<feature type="domain" description="GFO/IDH/MocA-like oxidoreductase" evidence="2">
    <location>
        <begin position="130"/>
        <end position="248"/>
    </location>
</feature>
<comment type="caution">
    <text evidence="3">The sequence shown here is derived from an EMBL/GenBank/DDBJ whole genome shotgun (WGS) entry which is preliminary data.</text>
</comment>
<evidence type="ECO:0000313" key="4">
    <source>
        <dbReference type="Proteomes" id="UP000823851"/>
    </source>
</evidence>
<organism evidence="3 4">
    <name type="scientific">Candidatus Eisenbergiella stercorigallinarum</name>
    <dbReference type="NCBI Taxonomy" id="2838557"/>
    <lineage>
        <taxon>Bacteria</taxon>
        <taxon>Bacillati</taxon>
        <taxon>Bacillota</taxon>
        <taxon>Clostridia</taxon>
        <taxon>Lachnospirales</taxon>
        <taxon>Lachnospiraceae</taxon>
        <taxon>Eisenbergiella</taxon>
    </lineage>
</organism>
<feature type="domain" description="Gfo/Idh/MocA-like oxidoreductase N-terminal" evidence="1">
    <location>
        <begin position="2"/>
        <end position="109"/>
    </location>
</feature>
<dbReference type="SUPFAM" id="SSF51735">
    <property type="entry name" value="NAD(P)-binding Rossmann-fold domains"/>
    <property type="match status" value="1"/>
</dbReference>
<dbReference type="GO" id="GO:0000166">
    <property type="term" value="F:nucleotide binding"/>
    <property type="evidence" value="ECO:0007669"/>
    <property type="project" value="InterPro"/>
</dbReference>
<dbReference type="Pfam" id="PF01408">
    <property type="entry name" value="GFO_IDH_MocA"/>
    <property type="match status" value="1"/>
</dbReference>
<dbReference type="EMBL" id="DWUW01000239">
    <property type="protein sequence ID" value="HJD31938.1"/>
    <property type="molecule type" value="Genomic_DNA"/>
</dbReference>
<accession>A0A9D2R1N4</accession>
<evidence type="ECO:0000313" key="3">
    <source>
        <dbReference type="EMBL" id="HJD31938.1"/>
    </source>
</evidence>
<dbReference type="PANTHER" id="PTHR43249:SF1">
    <property type="entry name" value="D-GLUCOSIDE 3-DEHYDROGENASE"/>
    <property type="match status" value="1"/>
</dbReference>
<dbReference type="InterPro" id="IPR055170">
    <property type="entry name" value="GFO_IDH_MocA-like_dom"/>
</dbReference>
<dbReference type="Gene3D" id="3.30.360.10">
    <property type="entry name" value="Dihydrodipicolinate Reductase, domain 2"/>
    <property type="match status" value="1"/>
</dbReference>
<protein>
    <submittedName>
        <fullName evidence="3">Gfo/Idh/MocA family oxidoreductase</fullName>
    </submittedName>
</protein>
<evidence type="ECO:0000259" key="1">
    <source>
        <dbReference type="Pfam" id="PF01408"/>
    </source>
</evidence>
<dbReference type="Proteomes" id="UP000823851">
    <property type="component" value="Unassembled WGS sequence"/>
</dbReference>
<sequence>MKAAIVGCGNIAAVHAKSISRLEEAELLAAADIRLERAEKYTEEYGCRAYGSLEEMLEKERPDVLHICTPHYLHVPMAEYALKRGIHVFCEKPPVVSEEQLAALERAVAEGPGRAGFCFQNRYNPSVLFIRELLSSGKAGKVKGARGIVTWNRGEAYYTQSGWRGRLATEGGGALINQSIHTMDLLGVFLGKPVSVEAQTANHHLPGVIEVEDMMEAYIRYEDAAACFYATTAYTEDAPPLIELSCENMVIRVEDLEVTLLYPDGRRENPPIDRKQALGKSYWGSGHLDCISDFYRCLQTGERFAQDLDGVRDTARLMLAAYRSAGNGGRTESLL</sequence>
<reference evidence="3" key="1">
    <citation type="journal article" date="2021" name="PeerJ">
        <title>Extensive microbial diversity within the chicken gut microbiome revealed by metagenomics and culture.</title>
        <authorList>
            <person name="Gilroy R."/>
            <person name="Ravi A."/>
            <person name="Getino M."/>
            <person name="Pursley I."/>
            <person name="Horton D.L."/>
            <person name="Alikhan N.F."/>
            <person name="Baker D."/>
            <person name="Gharbi K."/>
            <person name="Hall N."/>
            <person name="Watson M."/>
            <person name="Adriaenssens E.M."/>
            <person name="Foster-Nyarko E."/>
            <person name="Jarju S."/>
            <person name="Secka A."/>
            <person name="Antonio M."/>
            <person name="Oren A."/>
            <person name="Chaudhuri R.R."/>
            <person name="La Ragione R."/>
            <person name="Hildebrand F."/>
            <person name="Pallen M.J."/>
        </authorList>
    </citation>
    <scope>NUCLEOTIDE SEQUENCE</scope>
    <source>
        <strain evidence="3">ChiHjej8B7-25341</strain>
    </source>
</reference>
<dbReference type="InterPro" id="IPR052515">
    <property type="entry name" value="Gfo/Idh/MocA_Oxidoreductase"/>
</dbReference>
<name>A0A9D2R1N4_9FIRM</name>
<gene>
    <name evidence="3" type="ORF">H9912_08355</name>
</gene>
<reference evidence="3" key="2">
    <citation type="submission" date="2021-04" db="EMBL/GenBank/DDBJ databases">
        <authorList>
            <person name="Gilroy R."/>
        </authorList>
    </citation>
    <scope>NUCLEOTIDE SEQUENCE</scope>
    <source>
        <strain evidence="3">ChiHjej8B7-25341</strain>
    </source>
</reference>
<dbReference type="PANTHER" id="PTHR43249">
    <property type="entry name" value="UDP-N-ACETYL-2-AMINO-2-DEOXY-D-GLUCURONATE OXIDASE"/>
    <property type="match status" value="1"/>
</dbReference>
<evidence type="ECO:0000259" key="2">
    <source>
        <dbReference type="Pfam" id="PF22725"/>
    </source>
</evidence>
<proteinExistence type="predicted"/>
<dbReference type="Pfam" id="PF22725">
    <property type="entry name" value="GFO_IDH_MocA_C3"/>
    <property type="match status" value="1"/>
</dbReference>